<comment type="caution">
    <text evidence="1">The sequence shown here is derived from an EMBL/GenBank/DDBJ whole genome shotgun (WGS) entry which is preliminary data.</text>
</comment>
<sequence>MNTPTKAPAAVSLADKPPETLRELIAQLQEIEAVHGGDIPVATMNHESGGFSSLNSCAEVQVLHPPKKWHGWWNTGPFYESGTPEPVVCIW</sequence>
<name>A0ABS1JU17_9BURK</name>
<keyword evidence="2" id="KW-1185">Reference proteome</keyword>
<protein>
    <submittedName>
        <fullName evidence="1">Uncharacterized protein</fullName>
    </submittedName>
</protein>
<dbReference type="EMBL" id="JAEQND010000013">
    <property type="protein sequence ID" value="MBL0427697.1"/>
    <property type="molecule type" value="Genomic_DNA"/>
</dbReference>
<accession>A0ABS1JU17</accession>
<gene>
    <name evidence="1" type="ORF">JI746_21460</name>
</gene>
<organism evidence="1 2">
    <name type="scientific">Ramlibacter alkalitolerans</name>
    <dbReference type="NCBI Taxonomy" id="2039631"/>
    <lineage>
        <taxon>Bacteria</taxon>
        <taxon>Pseudomonadati</taxon>
        <taxon>Pseudomonadota</taxon>
        <taxon>Betaproteobacteria</taxon>
        <taxon>Burkholderiales</taxon>
        <taxon>Comamonadaceae</taxon>
        <taxon>Ramlibacter</taxon>
    </lineage>
</organism>
<evidence type="ECO:0000313" key="1">
    <source>
        <dbReference type="EMBL" id="MBL0427697.1"/>
    </source>
</evidence>
<reference evidence="1 2" key="1">
    <citation type="journal article" date="2017" name="Int. J. Syst. Evol. Microbiol.">
        <title>Ramlibacter alkalitolerans sp. nov., alkali-tolerant bacterium isolated from soil of ginseng.</title>
        <authorList>
            <person name="Lee D.H."/>
            <person name="Cha C.J."/>
        </authorList>
    </citation>
    <scope>NUCLEOTIDE SEQUENCE [LARGE SCALE GENOMIC DNA]</scope>
    <source>
        <strain evidence="1 2">KACC 19305</strain>
    </source>
</reference>
<proteinExistence type="predicted"/>
<dbReference type="Proteomes" id="UP000622707">
    <property type="component" value="Unassembled WGS sequence"/>
</dbReference>
<evidence type="ECO:0000313" key="2">
    <source>
        <dbReference type="Proteomes" id="UP000622707"/>
    </source>
</evidence>
<dbReference type="RefSeq" id="WP_201692331.1">
    <property type="nucleotide sequence ID" value="NZ_JAEQND010000013.1"/>
</dbReference>